<evidence type="ECO:0000313" key="9">
    <source>
        <dbReference type="Proteomes" id="UP000517753"/>
    </source>
</evidence>
<dbReference type="InterPro" id="IPR004089">
    <property type="entry name" value="MCPsignal_dom"/>
</dbReference>
<dbReference type="SMART" id="SM00304">
    <property type="entry name" value="HAMP"/>
    <property type="match status" value="1"/>
</dbReference>
<dbReference type="SUPFAM" id="SSF58104">
    <property type="entry name" value="Methyl-accepting chemotaxis protein (MCP) signaling domain"/>
    <property type="match status" value="1"/>
</dbReference>
<keyword evidence="9" id="KW-1185">Reference proteome</keyword>
<proteinExistence type="inferred from homology"/>
<dbReference type="PANTHER" id="PTHR43531">
    <property type="entry name" value="PROTEIN ICFG"/>
    <property type="match status" value="1"/>
</dbReference>
<dbReference type="Pfam" id="PF00015">
    <property type="entry name" value="MCPsignal"/>
    <property type="match status" value="1"/>
</dbReference>
<dbReference type="InterPro" id="IPR024478">
    <property type="entry name" value="HlyB_4HB_MCP"/>
</dbReference>
<organism evidence="8 9">
    <name type="scientific">Sphingomonas melonis</name>
    <dbReference type="NCBI Taxonomy" id="152682"/>
    <lineage>
        <taxon>Bacteria</taxon>
        <taxon>Pseudomonadati</taxon>
        <taxon>Pseudomonadota</taxon>
        <taxon>Alphaproteobacteria</taxon>
        <taxon>Sphingomonadales</taxon>
        <taxon>Sphingomonadaceae</taxon>
        <taxon>Sphingomonas</taxon>
    </lineage>
</organism>
<dbReference type="InterPro" id="IPR051310">
    <property type="entry name" value="MCP_chemotaxis"/>
</dbReference>
<dbReference type="PROSITE" id="PS50111">
    <property type="entry name" value="CHEMOTAXIS_TRANSDUC_2"/>
    <property type="match status" value="1"/>
</dbReference>
<comment type="caution">
    <text evidence="8">The sequence shown here is derived from an EMBL/GenBank/DDBJ whole genome shotgun (WGS) entry which is preliminary data.</text>
</comment>
<dbReference type="Gene3D" id="1.10.287.950">
    <property type="entry name" value="Methyl-accepting chemotaxis protein"/>
    <property type="match status" value="1"/>
</dbReference>
<keyword evidence="5" id="KW-0812">Transmembrane</keyword>
<evidence type="ECO:0000313" key="8">
    <source>
        <dbReference type="EMBL" id="NYD90077.1"/>
    </source>
</evidence>
<name>A0A7Y9K1M2_9SPHN</name>
<reference evidence="8 9" key="1">
    <citation type="submission" date="2020-08" db="EMBL/GenBank/DDBJ databases">
        <title>The Agave Microbiome: Exploring the role of microbial communities in plant adaptations to desert environments.</title>
        <authorList>
            <person name="Partida-Martinez L.P."/>
        </authorList>
    </citation>
    <scope>NUCLEOTIDE SEQUENCE [LARGE SCALE GENOMIC DNA]</scope>
    <source>
        <strain evidence="8 9">AS2.3</strain>
    </source>
</reference>
<evidence type="ECO:0000256" key="4">
    <source>
        <dbReference type="SAM" id="MobiDB-lite"/>
    </source>
</evidence>
<dbReference type="GO" id="GO:0004888">
    <property type="term" value="F:transmembrane signaling receptor activity"/>
    <property type="evidence" value="ECO:0007669"/>
    <property type="project" value="TreeGrafter"/>
</dbReference>
<dbReference type="GO" id="GO:0007165">
    <property type="term" value="P:signal transduction"/>
    <property type="evidence" value="ECO:0007669"/>
    <property type="project" value="UniProtKB-KW"/>
</dbReference>
<evidence type="ECO:0000256" key="5">
    <source>
        <dbReference type="SAM" id="Phobius"/>
    </source>
</evidence>
<evidence type="ECO:0000259" key="7">
    <source>
        <dbReference type="PROSITE" id="PS50885"/>
    </source>
</evidence>
<dbReference type="EMBL" id="JACCBY010000002">
    <property type="protein sequence ID" value="NYD90077.1"/>
    <property type="molecule type" value="Genomic_DNA"/>
</dbReference>
<feature type="region of interest" description="Disordered" evidence="4">
    <location>
        <begin position="536"/>
        <end position="575"/>
    </location>
</feature>
<keyword evidence="5" id="KW-1133">Transmembrane helix</keyword>
<evidence type="ECO:0000259" key="6">
    <source>
        <dbReference type="PROSITE" id="PS50111"/>
    </source>
</evidence>
<feature type="compositionally biased region" description="Low complexity" evidence="4">
    <location>
        <begin position="540"/>
        <end position="562"/>
    </location>
</feature>
<accession>A0A7Y9K1M2</accession>
<keyword evidence="1" id="KW-0145">Chemotaxis</keyword>
<feature type="domain" description="Methyl-accepting transducer" evidence="6">
    <location>
        <begin position="304"/>
        <end position="519"/>
    </location>
</feature>
<dbReference type="PROSITE" id="PS50885">
    <property type="entry name" value="HAMP"/>
    <property type="match status" value="1"/>
</dbReference>
<dbReference type="GO" id="GO:0005886">
    <property type="term" value="C:plasma membrane"/>
    <property type="evidence" value="ECO:0007669"/>
    <property type="project" value="TreeGrafter"/>
</dbReference>
<protein>
    <submittedName>
        <fullName evidence="8">Methyl-accepting chemotaxis protein</fullName>
    </submittedName>
</protein>
<feature type="transmembrane region" description="Helical" evidence="5">
    <location>
        <begin position="187"/>
        <end position="210"/>
    </location>
</feature>
<dbReference type="GO" id="GO:0006935">
    <property type="term" value="P:chemotaxis"/>
    <property type="evidence" value="ECO:0007669"/>
    <property type="project" value="UniProtKB-KW"/>
</dbReference>
<feature type="compositionally biased region" description="Low complexity" evidence="4">
    <location>
        <begin position="328"/>
        <end position="341"/>
    </location>
</feature>
<feature type="domain" description="HAMP" evidence="7">
    <location>
        <begin position="208"/>
        <end position="260"/>
    </location>
</feature>
<dbReference type="Gene3D" id="6.10.340.10">
    <property type="match status" value="1"/>
</dbReference>
<dbReference type="RefSeq" id="WP_179508544.1">
    <property type="nucleotide sequence ID" value="NZ_JACCBY010000002.1"/>
</dbReference>
<dbReference type="Proteomes" id="UP000517753">
    <property type="component" value="Unassembled WGS sequence"/>
</dbReference>
<evidence type="ECO:0000256" key="1">
    <source>
        <dbReference type="ARBA" id="ARBA00022500"/>
    </source>
</evidence>
<dbReference type="Pfam" id="PF00672">
    <property type="entry name" value="HAMP"/>
    <property type="match status" value="1"/>
</dbReference>
<dbReference type="PANTHER" id="PTHR43531:SF11">
    <property type="entry name" value="METHYL-ACCEPTING CHEMOTAXIS PROTEIN 3"/>
    <property type="match status" value="1"/>
</dbReference>
<sequence length="605" mass="64009">MRATIKMKLGIAFAILTAMLLMVIGLGIAKSNTLNDAITDIIAGPAKQLQTAQQVEAQLGYMLSNQKALALNTDQQIMAGYNNDTARRVRLFESLLNDGEARSAAEDKPLWRQVRQDWGTLKPVYERISALGTANENEKAGNLTETEQKTMVEAITRDIGSIVDRQSTHMHEADEETNVLYANTRNLLIGVGIAATLLAIGCAVWISMLVSRGLKRIGAAVDAVAIGDLDHDAVVTNNDEIKDLVDTVNRMTANLRQSAQLAQSVAGGDLTIDHKPLSDKDTLGHALVTMIEKLRMVVGDATQASASVAAGSQQLSSASEQVSQGATEQAAAAEEASASMEQMAANIKQNADNAAQTEKIARQSSSEAERSGAAVQRAVGAMRTIADKIGFVQEIARQTDLLALNAAVEAARAGDHGKGFAVVAAEVRKLAERSQAAATEISTMSADTVGTATEAGDMLIRLVPDIRRTAELVAEISAACREQDIGASQINQAIQQLDQVTQQNASASEQISSTSESLADQAEELQQSIAFFRLAEDRATSTPTTRRPAGAAPARGATTKGTKMAKLARPKPGTIIDQQARVRGFALDLANGGPDAEDADFGRAA</sequence>
<keyword evidence="5" id="KW-0472">Membrane</keyword>
<gene>
    <name evidence="8" type="ORF">HD841_001857</name>
</gene>
<feature type="region of interest" description="Disordered" evidence="4">
    <location>
        <begin position="319"/>
        <end position="341"/>
    </location>
</feature>
<evidence type="ECO:0000256" key="2">
    <source>
        <dbReference type="ARBA" id="ARBA00029447"/>
    </source>
</evidence>
<dbReference type="Pfam" id="PF12729">
    <property type="entry name" value="4HB_MCP_1"/>
    <property type="match status" value="1"/>
</dbReference>
<dbReference type="AlphaFoldDB" id="A0A7Y9K1M2"/>
<dbReference type="InterPro" id="IPR003660">
    <property type="entry name" value="HAMP_dom"/>
</dbReference>
<keyword evidence="3" id="KW-0807">Transducer</keyword>
<evidence type="ECO:0000256" key="3">
    <source>
        <dbReference type="PROSITE-ProRule" id="PRU00284"/>
    </source>
</evidence>
<comment type="similarity">
    <text evidence="2">Belongs to the methyl-accepting chemotaxis (MCP) protein family.</text>
</comment>
<dbReference type="SMART" id="SM00283">
    <property type="entry name" value="MA"/>
    <property type="match status" value="1"/>
</dbReference>
<dbReference type="CDD" id="cd06225">
    <property type="entry name" value="HAMP"/>
    <property type="match status" value="1"/>
</dbReference>